<feature type="transmembrane region" description="Helical" evidence="1">
    <location>
        <begin position="216"/>
        <end position="238"/>
    </location>
</feature>
<accession>A0ABD6C925</accession>
<gene>
    <name evidence="3" type="ORF">ACFR9U_05300</name>
</gene>
<dbReference type="InterPro" id="IPR055894">
    <property type="entry name" value="DUF7471"/>
</dbReference>
<dbReference type="Pfam" id="PF13386">
    <property type="entry name" value="DsbD_2"/>
    <property type="match status" value="1"/>
</dbReference>
<dbReference type="InterPro" id="IPR039447">
    <property type="entry name" value="UreH-like_TM_dom"/>
</dbReference>
<dbReference type="PANTHER" id="PTHR42208">
    <property type="entry name" value="HEAVY METAL TRANSPORTER-RELATED"/>
    <property type="match status" value="1"/>
</dbReference>
<feature type="transmembrane region" description="Helical" evidence="1">
    <location>
        <begin position="91"/>
        <end position="113"/>
    </location>
</feature>
<feature type="transmembrane region" description="Helical" evidence="1">
    <location>
        <begin position="258"/>
        <end position="281"/>
    </location>
</feature>
<comment type="caution">
    <text evidence="3">The sequence shown here is derived from an EMBL/GenBank/DDBJ whole genome shotgun (WGS) entry which is preliminary data.</text>
</comment>
<evidence type="ECO:0000259" key="2">
    <source>
        <dbReference type="Pfam" id="PF13386"/>
    </source>
</evidence>
<keyword evidence="1" id="KW-0812">Transmembrane</keyword>
<protein>
    <submittedName>
        <fullName evidence="3">Sulfite exporter TauE/SafE family protein</fullName>
    </submittedName>
</protein>
<proteinExistence type="predicted"/>
<feature type="transmembrane region" description="Helical" evidence="1">
    <location>
        <begin position="182"/>
        <end position="204"/>
    </location>
</feature>
<sequence length="356" mass="35828">MVGTGLEQTPVTLGLFALVGFLGSGHCVGMCGPLVSLYADRMPDGRRRALGQHALFNLGRTGSYALLGGVFGLAGSLVAGAVGTFPAPFGALRGVVGVVVGLVVAASGLAHLAGTPNPLLAGNAQTLWAPLGRVSRTVRRRLDAWLGGPRTAALGFAHGLFPCPLLYPAYLYAFALGDPLGGAAALAALGLGTLPALLAFGLVVNSVRLGRVGARAVGGAFLLLGAGTVLAGLGSLGLPVGRLVTVPTVSVGATNLPVVVAMPIAVVGSLLLLGVGVTALVRRRSLAYLFVVLALLAFAGQVLVGRLVAADVLVPAVDRQVDLLADATIVILLAAAAHTVARRPPAEERDEEVSHD</sequence>
<feature type="transmembrane region" description="Helical" evidence="1">
    <location>
        <begin position="12"/>
        <end position="39"/>
    </location>
</feature>
<evidence type="ECO:0000313" key="4">
    <source>
        <dbReference type="Proteomes" id="UP001597119"/>
    </source>
</evidence>
<evidence type="ECO:0000313" key="3">
    <source>
        <dbReference type="EMBL" id="MFD1586387.1"/>
    </source>
</evidence>
<dbReference type="EMBL" id="JBHUDJ010000002">
    <property type="protein sequence ID" value="MFD1586387.1"/>
    <property type="molecule type" value="Genomic_DNA"/>
</dbReference>
<organism evidence="3 4">
    <name type="scientific">Halorientalis brevis</name>
    <dbReference type="NCBI Taxonomy" id="1126241"/>
    <lineage>
        <taxon>Archaea</taxon>
        <taxon>Methanobacteriati</taxon>
        <taxon>Methanobacteriota</taxon>
        <taxon>Stenosarchaea group</taxon>
        <taxon>Halobacteria</taxon>
        <taxon>Halobacteriales</taxon>
        <taxon>Haloarculaceae</taxon>
        <taxon>Halorientalis</taxon>
    </lineage>
</organism>
<keyword evidence="1" id="KW-1133">Transmembrane helix</keyword>
<dbReference type="PANTHER" id="PTHR42208:SF1">
    <property type="entry name" value="HEAVY METAL TRANSPORTER"/>
    <property type="match status" value="1"/>
</dbReference>
<feature type="transmembrane region" description="Helical" evidence="1">
    <location>
        <begin position="288"/>
        <end position="309"/>
    </location>
</feature>
<name>A0ABD6C925_9EURY</name>
<keyword evidence="4" id="KW-1185">Reference proteome</keyword>
<feature type="transmembrane region" description="Helical" evidence="1">
    <location>
        <begin position="64"/>
        <end position="85"/>
    </location>
</feature>
<feature type="domain" description="Urease accessory protein UreH-like transmembrane" evidence="2">
    <location>
        <begin position="16"/>
        <end position="225"/>
    </location>
</feature>
<feature type="transmembrane region" description="Helical" evidence="1">
    <location>
        <begin position="151"/>
        <end position="170"/>
    </location>
</feature>
<dbReference type="Pfam" id="PF24283">
    <property type="entry name" value="DUF7471"/>
    <property type="match status" value="1"/>
</dbReference>
<dbReference type="RefSeq" id="WP_247379850.1">
    <property type="nucleotide sequence ID" value="NZ_JALLGV010000007.1"/>
</dbReference>
<dbReference type="AlphaFoldDB" id="A0ABD6C925"/>
<evidence type="ECO:0000256" key="1">
    <source>
        <dbReference type="SAM" id="Phobius"/>
    </source>
</evidence>
<keyword evidence="1" id="KW-0472">Membrane</keyword>
<reference evidence="3 4" key="1">
    <citation type="journal article" date="2019" name="Int. J. Syst. Evol. Microbiol.">
        <title>The Global Catalogue of Microorganisms (GCM) 10K type strain sequencing project: providing services to taxonomists for standard genome sequencing and annotation.</title>
        <authorList>
            <consortium name="The Broad Institute Genomics Platform"/>
            <consortium name="The Broad Institute Genome Sequencing Center for Infectious Disease"/>
            <person name="Wu L."/>
            <person name="Ma J."/>
        </authorList>
    </citation>
    <scope>NUCLEOTIDE SEQUENCE [LARGE SCALE GENOMIC DNA]</scope>
    <source>
        <strain evidence="3 4">CGMCC 1.12125</strain>
    </source>
</reference>
<feature type="transmembrane region" description="Helical" evidence="1">
    <location>
        <begin position="321"/>
        <end position="341"/>
    </location>
</feature>
<dbReference type="Proteomes" id="UP001597119">
    <property type="component" value="Unassembled WGS sequence"/>
</dbReference>